<reference evidence="1" key="1">
    <citation type="submission" date="2019-04" db="EMBL/GenBank/DDBJ databases">
        <title>Sequencing of skin fungus with MAO and IRED activity.</title>
        <authorList>
            <person name="Marsaioli A.J."/>
            <person name="Bonatto J.M.C."/>
            <person name="Reis Junior O."/>
        </authorList>
    </citation>
    <scope>NUCLEOTIDE SEQUENCE</scope>
    <source>
        <strain evidence="1">30M1</strain>
    </source>
</reference>
<name>A0A9P4TM57_CURKU</name>
<dbReference type="GO" id="GO:0000724">
    <property type="term" value="P:double-strand break repair via homologous recombination"/>
    <property type="evidence" value="ECO:0007669"/>
    <property type="project" value="InterPro"/>
</dbReference>
<keyword evidence="2" id="KW-1185">Reference proteome</keyword>
<dbReference type="Proteomes" id="UP000801428">
    <property type="component" value="Unassembled WGS sequence"/>
</dbReference>
<proteinExistence type="predicted"/>
<dbReference type="GO" id="GO:0033063">
    <property type="term" value="C:Rad51B-Rad51C-Rad51D-XRCC2 complex"/>
    <property type="evidence" value="ECO:0007669"/>
    <property type="project" value="InterPro"/>
</dbReference>
<protein>
    <recommendedName>
        <fullName evidence="3">P-loop containing nucleoside triphosphate hydrolase protein</fullName>
    </recommendedName>
</protein>
<accession>A0A9P4TM57</accession>
<evidence type="ECO:0000313" key="2">
    <source>
        <dbReference type="Proteomes" id="UP000801428"/>
    </source>
</evidence>
<evidence type="ECO:0000313" key="1">
    <source>
        <dbReference type="EMBL" id="KAF3008552.1"/>
    </source>
</evidence>
<dbReference type="GO" id="GO:0042148">
    <property type="term" value="P:DNA strand invasion"/>
    <property type="evidence" value="ECO:0007669"/>
    <property type="project" value="TreeGrafter"/>
</dbReference>
<dbReference type="PANTHER" id="PTHR46644">
    <property type="entry name" value="DNA REPAIR PROTEIN XRCC2"/>
    <property type="match status" value="1"/>
</dbReference>
<dbReference type="InterPro" id="IPR030547">
    <property type="entry name" value="XRCC2"/>
</dbReference>
<dbReference type="EMBL" id="SWKU01000003">
    <property type="protein sequence ID" value="KAF3008552.1"/>
    <property type="molecule type" value="Genomic_DNA"/>
</dbReference>
<evidence type="ECO:0008006" key="3">
    <source>
        <dbReference type="Google" id="ProtNLM"/>
    </source>
</evidence>
<dbReference type="PANTHER" id="PTHR46644:SF2">
    <property type="entry name" value="DNA REPAIR PROTEIN XRCC2"/>
    <property type="match status" value="1"/>
</dbReference>
<dbReference type="GO" id="GO:0005657">
    <property type="term" value="C:replication fork"/>
    <property type="evidence" value="ECO:0007669"/>
    <property type="project" value="InterPro"/>
</dbReference>
<dbReference type="GO" id="GO:0000400">
    <property type="term" value="F:four-way junction DNA binding"/>
    <property type="evidence" value="ECO:0007669"/>
    <property type="project" value="TreeGrafter"/>
</dbReference>
<comment type="caution">
    <text evidence="1">The sequence shown here is derived from an EMBL/GenBank/DDBJ whole genome shotgun (WGS) entry which is preliminary data.</text>
</comment>
<dbReference type="AlphaFoldDB" id="A0A9P4TM57"/>
<dbReference type="GO" id="GO:0005815">
    <property type="term" value="C:microtubule organizing center"/>
    <property type="evidence" value="ECO:0007669"/>
    <property type="project" value="TreeGrafter"/>
</dbReference>
<gene>
    <name evidence="1" type="ORF">E8E13_006870</name>
</gene>
<dbReference type="OrthoDB" id="420422at2759"/>
<sequence length="355" mass="38103">MGEDVEARKLGERLLLDVQVEGLNSILSSLRALDHESTTNNNTTANTSSSIPELDTLLPLLSPTILELISPPTTHHPSGAGKTSLLYLIIAHAILPSTFASVPLNGQSSAVILLDPLQHFSARRLASVILHLVTSKLPSPIDTTTKASLLDLTSHCLDHVHIFHPSSWSSLLATLRSLPRYLFTPTAHKSSHRRIHSLILEDIDAFVWSLRDTTNRSSRANNSSPLTPVSRQLTAEIKNLTDLLSCHAILTSRSVHPTLFRPPLPTTWPAGMSVTRMGVRRVEVVKFAPGMSAEQAKAESGQRWEVVARGRFEAWRVGSAGGAGAGAGAGNGDGEGFVFRVGAKGVEIEREGGGG</sequence>
<dbReference type="SUPFAM" id="SSF52540">
    <property type="entry name" value="P-loop containing nucleoside triphosphate hydrolases"/>
    <property type="match status" value="1"/>
</dbReference>
<dbReference type="InterPro" id="IPR027417">
    <property type="entry name" value="P-loop_NTPase"/>
</dbReference>
<dbReference type="Gene3D" id="3.40.50.300">
    <property type="entry name" value="P-loop containing nucleotide triphosphate hydrolases"/>
    <property type="match status" value="1"/>
</dbReference>
<organism evidence="1 2">
    <name type="scientific">Curvularia kusanoi</name>
    <name type="common">Cochliobolus kusanoi</name>
    <dbReference type="NCBI Taxonomy" id="90978"/>
    <lineage>
        <taxon>Eukaryota</taxon>
        <taxon>Fungi</taxon>
        <taxon>Dikarya</taxon>
        <taxon>Ascomycota</taxon>
        <taxon>Pezizomycotina</taxon>
        <taxon>Dothideomycetes</taxon>
        <taxon>Pleosporomycetidae</taxon>
        <taxon>Pleosporales</taxon>
        <taxon>Pleosporineae</taxon>
        <taxon>Pleosporaceae</taxon>
        <taxon>Curvularia</taxon>
    </lineage>
</organism>